<accession>A0A0A0N8A7</accession>
<feature type="region of interest" description="Disordered" evidence="5">
    <location>
        <begin position="1"/>
        <end position="25"/>
    </location>
</feature>
<dbReference type="GO" id="GO:0070273">
    <property type="term" value="F:phosphatidylinositol-4-phosphate binding"/>
    <property type="evidence" value="ECO:0007669"/>
    <property type="project" value="InterPro"/>
</dbReference>
<evidence type="ECO:0000256" key="5">
    <source>
        <dbReference type="SAM" id="MobiDB-lite"/>
    </source>
</evidence>
<comment type="subcellular location">
    <subcellularLocation>
        <location evidence="1">Golgi apparatus membrane</location>
        <topology evidence="1">Peripheral membrane protein</topology>
        <orientation evidence="1">Cytoplasmic side</orientation>
    </subcellularLocation>
</comment>
<evidence type="ECO:0000256" key="4">
    <source>
        <dbReference type="ARBA" id="ARBA00023136"/>
    </source>
</evidence>
<dbReference type="KEGG" id="src:M271_20360"/>
<dbReference type="Pfam" id="PF05719">
    <property type="entry name" value="GPP34"/>
    <property type="match status" value="1"/>
</dbReference>
<dbReference type="RefSeq" id="WP_020869050.1">
    <property type="nucleotide sequence ID" value="NC_022785.1"/>
</dbReference>
<organism evidence="6 7">
    <name type="scientific">Streptomyces rapamycinicus (strain ATCC 29253 / DSM 41530 / NRRL 5491 / AYB-994)</name>
    <name type="common">Streptomyces hygroscopicus (strain ATCC 29253)</name>
    <dbReference type="NCBI Taxonomy" id="1343740"/>
    <lineage>
        <taxon>Bacteria</taxon>
        <taxon>Bacillati</taxon>
        <taxon>Actinomycetota</taxon>
        <taxon>Actinomycetes</taxon>
        <taxon>Kitasatosporales</taxon>
        <taxon>Streptomycetaceae</taxon>
        <taxon>Streptomyces</taxon>
        <taxon>Streptomyces violaceusniger group</taxon>
    </lineage>
</organism>
<evidence type="ECO:0000256" key="2">
    <source>
        <dbReference type="ARBA" id="ARBA00023034"/>
    </source>
</evidence>
<keyword evidence="4" id="KW-0472">Membrane</keyword>
<evidence type="ECO:0000256" key="3">
    <source>
        <dbReference type="ARBA" id="ARBA00023121"/>
    </source>
</evidence>
<evidence type="ECO:0000313" key="6">
    <source>
        <dbReference type="EMBL" id="RLV81345.1"/>
    </source>
</evidence>
<dbReference type="AlphaFoldDB" id="A0A0A0N8A7"/>
<evidence type="ECO:0008006" key="8">
    <source>
        <dbReference type="Google" id="ProtNLM"/>
    </source>
</evidence>
<dbReference type="GO" id="GO:0005737">
    <property type="term" value="C:cytoplasm"/>
    <property type="evidence" value="ECO:0007669"/>
    <property type="project" value="UniProtKB-ARBA"/>
</dbReference>
<protein>
    <recommendedName>
        <fullName evidence="8">GPP34 family phosphoprotein</fullName>
    </recommendedName>
</protein>
<evidence type="ECO:0000256" key="1">
    <source>
        <dbReference type="ARBA" id="ARBA00004255"/>
    </source>
</evidence>
<sequence>MDQFPPENQPLPQNQSLPQSQSVPQSQSLPQSLFLLCYTVDKEKFELTNLQGRGQLLRAAALTVLTIDGLLGAAGKKVVRLPAEPPNDPFLAEVWRDVPVEKPKSWLSLVHNKAHTAEKPIREQLAATGVVTVRHERRLGLLAVDRVTVNDPERVRALQGRVRDAVLRGPDPAAVPMEELTMAVFAAEVEVTSVFSGKERREHEQTFKSLAARFDDAVPGLRKALRDSYLSSRAVGGGWGT</sequence>
<keyword evidence="3" id="KW-0446">Lipid-binding</keyword>
<comment type="caution">
    <text evidence="6">The sequence shown here is derived from an EMBL/GenBank/DDBJ whole genome shotgun (WGS) entry which is preliminary data.</text>
</comment>
<dbReference type="GO" id="GO:0012505">
    <property type="term" value="C:endomembrane system"/>
    <property type="evidence" value="ECO:0007669"/>
    <property type="project" value="UniProtKB-ARBA"/>
</dbReference>
<evidence type="ECO:0000313" key="7">
    <source>
        <dbReference type="Proteomes" id="UP000281594"/>
    </source>
</evidence>
<gene>
    <name evidence="6" type="ORF">D3C57_123210</name>
</gene>
<name>A0A0A0N8A7_STRRN</name>
<keyword evidence="2" id="KW-0333">Golgi apparatus</keyword>
<dbReference type="Proteomes" id="UP000281594">
    <property type="component" value="Unassembled WGS sequence"/>
</dbReference>
<dbReference type="Gene3D" id="1.10.3630.10">
    <property type="entry name" value="yeast vps74-n-term truncation variant domain like"/>
    <property type="match status" value="1"/>
</dbReference>
<reference evidence="6 7" key="1">
    <citation type="journal article" date="2018" name="J. Biol. Chem.">
        <title>Discovery of the actinoplanic acid pathway in Streptomyces rapamycinicus reveals a genetically conserved synergism with rapamycin.</title>
        <authorList>
            <person name="Mrak P."/>
            <person name="Krastel P."/>
            <person name="Pivk Lukancic P."/>
            <person name="Tao J."/>
            <person name="Pistorius D."/>
            <person name="Moore C.M."/>
        </authorList>
    </citation>
    <scope>NUCLEOTIDE SEQUENCE [LARGE SCALE GENOMIC DNA]</scope>
    <source>
        <strain evidence="6 7">NRRL 5491</strain>
    </source>
</reference>
<dbReference type="InterPro" id="IPR008628">
    <property type="entry name" value="GPP34-like"/>
</dbReference>
<proteinExistence type="predicted"/>
<dbReference type="HOGENOM" id="CLU_080168_3_0_11"/>
<dbReference type="InterPro" id="IPR038261">
    <property type="entry name" value="GPP34-like_sf"/>
</dbReference>
<dbReference type="EMBL" id="QYCY01000001">
    <property type="protein sequence ID" value="RLV81345.1"/>
    <property type="molecule type" value="Genomic_DNA"/>
</dbReference>
<dbReference type="eggNOG" id="ENOG5032X58">
    <property type="taxonomic scope" value="Bacteria"/>
</dbReference>